<dbReference type="Proteomes" id="UP000269903">
    <property type="component" value="Chromosome"/>
</dbReference>
<dbReference type="GO" id="GO:0016740">
    <property type="term" value="F:transferase activity"/>
    <property type="evidence" value="ECO:0007669"/>
    <property type="project" value="UniProtKB-KW"/>
</dbReference>
<evidence type="ECO:0000313" key="2">
    <source>
        <dbReference type="Proteomes" id="UP000269903"/>
    </source>
</evidence>
<dbReference type="SUPFAM" id="SSF55729">
    <property type="entry name" value="Acyl-CoA N-acyltransferases (Nat)"/>
    <property type="match status" value="1"/>
</dbReference>
<reference evidence="1 2" key="1">
    <citation type="submission" date="2018-12" db="EMBL/GenBank/DDBJ databases">
        <authorList>
            <consortium name="Pathogen Informatics"/>
        </authorList>
    </citation>
    <scope>NUCLEOTIDE SEQUENCE [LARGE SCALE GENOMIC DNA]</scope>
    <source>
        <strain evidence="1 2">NCTC6180</strain>
    </source>
</reference>
<name>A0A7Z8ZUA5_STRSZ</name>
<proteinExistence type="predicted"/>
<dbReference type="EMBL" id="LR134317">
    <property type="protein sequence ID" value="VEF05887.1"/>
    <property type="molecule type" value="Genomic_DNA"/>
</dbReference>
<sequence length="256" mass="29291">MLIPLQRLFVRKLALINLEKSVVASALFMLSSSIRIGGNMIKHRVDRIASQLDELTQKLYLTMIPEYQEGYANYIYQTDQPDVQRRRIKHINKTFHRLLSESSFYLMPMTQHSAEIIAHDWIYSPAYECYSMTADPEDYQSILSPKARGEHYFQVLRNGVLFGFASFFEQESELEIGLGMAPDTTGQEDGVSFLGSIEAFASTTYPQKIYVLNIASFNKGAQSLCQKMGYQPISTFEQYTNGSNHAFVRMVKKKQS</sequence>
<keyword evidence="1" id="KW-0808">Transferase</keyword>
<protein>
    <submittedName>
        <fullName evidence="1">Acetyltransferase GNAT Family</fullName>
    </submittedName>
</protein>
<accession>A0A7Z8ZUA5</accession>
<evidence type="ECO:0000313" key="1">
    <source>
        <dbReference type="EMBL" id="VEF05887.1"/>
    </source>
</evidence>
<gene>
    <name evidence="1" type="ORF">NCTC6180_00558</name>
</gene>
<organism evidence="1 2">
    <name type="scientific">Streptococcus equi subsp. zooepidemicus</name>
    <dbReference type="NCBI Taxonomy" id="40041"/>
    <lineage>
        <taxon>Bacteria</taxon>
        <taxon>Bacillati</taxon>
        <taxon>Bacillota</taxon>
        <taxon>Bacilli</taxon>
        <taxon>Lactobacillales</taxon>
        <taxon>Streptococcaceae</taxon>
        <taxon>Streptococcus</taxon>
    </lineage>
</organism>
<dbReference type="InterPro" id="IPR016181">
    <property type="entry name" value="Acyl_CoA_acyltransferase"/>
</dbReference>
<dbReference type="AlphaFoldDB" id="A0A7Z8ZUA5"/>
<dbReference type="Gene3D" id="3.40.630.30">
    <property type="match status" value="1"/>
</dbReference>